<dbReference type="EnsemblPlants" id="AET1Gv20972500.1">
    <property type="protein sequence ID" value="AET1Gv20972500.1"/>
    <property type="gene ID" value="AET1Gv20972500"/>
</dbReference>
<dbReference type="PANTHER" id="PTHR47481:SF10">
    <property type="entry name" value="COPIA-LIKE POLYPROTEIN_RETROTRANSPOSON"/>
    <property type="match status" value="1"/>
</dbReference>
<evidence type="ECO:0000313" key="2">
    <source>
        <dbReference type="Proteomes" id="UP000015105"/>
    </source>
</evidence>
<organism evidence="1 2">
    <name type="scientific">Aegilops tauschii subsp. strangulata</name>
    <name type="common">Goatgrass</name>
    <dbReference type="NCBI Taxonomy" id="200361"/>
    <lineage>
        <taxon>Eukaryota</taxon>
        <taxon>Viridiplantae</taxon>
        <taxon>Streptophyta</taxon>
        <taxon>Embryophyta</taxon>
        <taxon>Tracheophyta</taxon>
        <taxon>Spermatophyta</taxon>
        <taxon>Magnoliopsida</taxon>
        <taxon>Liliopsida</taxon>
        <taxon>Poales</taxon>
        <taxon>Poaceae</taxon>
        <taxon>BOP clade</taxon>
        <taxon>Pooideae</taxon>
        <taxon>Triticodae</taxon>
        <taxon>Triticeae</taxon>
        <taxon>Triticinae</taxon>
        <taxon>Aegilops</taxon>
    </lineage>
</organism>
<dbReference type="STRING" id="200361.A0A452ZYG1"/>
<accession>A0A452ZYG1</accession>
<evidence type="ECO:0000313" key="1">
    <source>
        <dbReference type="EnsemblPlants" id="AET1Gv20972500.1"/>
    </source>
</evidence>
<reference evidence="1" key="5">
    <citation type="journal article" date="2021" name="G3 (Bethesda)">
        <title>Aegilops tauschii genome assembly Aet v5.0 features greater sequence contiguity and improved annotation.</title>
        <authorList>
            <person name="Wang L."/>
            <person name="Zhu T."/>
            <person name="Rodriguez J.C."/>
            <person name="Deal K.R."/>
            <person name="Dubcovsky J."/>
            <person name="McGuire P.E."/>
            <person name="Lux T."/>
            <person name="Spannagl M."/>
            <person name="Mayer K.F.X."/>
            <person name="Baldrich P."/>
            <person name="Meyers B.C."/>
            <person name="Huo N."/>
            <person name="Gu Y.Q."/>
            <person name="Zhou H."/>
            <person name="Devos K.M."/>
            <person name="Bennetzen J.L."/>
            <person name="Unver T."/>
            <person name="Budak H."/>
            <person name="Gulick P.J."/>
            <person name="Galiba G."/>
            <person name="Kalapos B."/>
            <person name="Nelson D.R."/>
            <person name="Li P."/>
            <person name="You F.M."/>
            <person name="Luo M.C."/>
            <person name="Dvorak J."/>
        </authorList>
    </citation>
    <scope>NUCLEOTIDE SEQUENCE [LARGE SCALE GENOMIC DNA]</scope>
    <source>
        <strain evidence="1">cv. AL8/78</strain>
    </source>
</reference>
<dbReference type="Proteomes" id="UP000015105">
    <property type="component" value="Chromosome 1D"/>
</dbReference>
<proteinExistence type="predicted"/>
<keyword evidence="2" id="KW-1185">Reference proteome</keyword>
<evidence type="ECO:0008006" key="3">
    <source>
        <dbReference type="Google" id="ProtNLM"/>
    </source>
</evidence>
<dbReference type="Gramene" id="AET1Gv20972500.1">
    <property type="protein sequence ID" value="AET1Gv20972500.1"/>
    <property type="gene ID" value="AET1Gv20972500"/>
</dbReference>
<protein>
    <recommendedName>
        <fullName evidence="3">Retrotransposon gag domain-containing protein</fullName>
    </recommendedName>
</protein>
<reference evidence="1" key="4">
    <citation type="submission" date="2019-03" db="UniProtKB">
        <authorList>
            <consortium name="EnsemblPlants"/>
        </authorList>
    </citation>
    <scope>IDENTIFICATION</scope>
</reference>
<dbReference type="Pfam" id="PF14223">
    <property type="entry name" value="Retrotran_gag_2"/>
    <property type="match status" value="1"/>
</dbReference>
<reference evidence="2" key="2">
    <citation type="journal article" date="2017" name="Nat. Plants">
        <title>The Aegilops tauschii genome reveals multiple impacts of transposons.</title>
        <authorList>
            <person name="Zhao G."/>
            <person name="Zou C."/>
            <person name="Li K."/>
            <person name="Wang K."/>
            <person name="Li T."/>
            <person name="Gao L."/>
            <person name="Zhang X."/>
            <person name="Wang H."/>
            <person name="Yang Z."/>
            <person name="Liu X."/>
            <person name="Jiang W."/>
            <person name="Mao L."/>
            <person name="Kong X."/>
            <person name="Jiao Y."/>
            <person name="Jia J."/>
        </authorList>
    </citation>
    <scope>NUCLEOTIDE SEQUENCE [LARGE SCALE GENOMIC DNA]</scope>
    <source>
        <strain evidence="2">cv. AL8/78</strain>
    </source>
</reference>
<name>A0A452ZYG1_AEGTS</name>
<sequence>MVLVRYGVLYPIEHPPPPNADSQYLELDAHVALAMYATLTDQLIDHVIGATTTFDLWTRIRDYFLANRAARYMILNRQYCNLKQDDLSVDEYARRMNLLTAGLADIDHAVSEVDLTIQFLHGIDGRLDTIRVVLGDTVPLPPFETVFSR</sequence>
<dbReference type="PANTHER" id="PTHR47481">
    <property type="match status" value="1"/>
</dbReference>
<reference evidence="2" key="1">
    <citation type="journal article" date="2014" name="Science">
        <title>Ancient hybridizations among the ancestral genomes of bread wheat.</title>
        <authorList>
            <consortium name="International Wheat Genome Sequencing Consortium,"/>
            <person name="Marcussen T."/>
            <person name="Sandve S.R."/>
            <person name="Heier L."/>
            <person name="Spannagl M."/>
            <person name="Pfeifer M."/>
            <person name="Jakobsen K.S."/>
            <person name="Wulff B.B."/>
            <person name="Steuernagel B."/>
            <person name="Mayer K.F."/>
            <person name="Olsen O.A."/>
        </authorList>
    </citation>
    <scope>NUCLEOTIDE SEQUENCE [LARGE SCALE GENOMIC DNA]</scope>
    <source>
        <strain evidence="2">cv. AL8/78</strain>
    </source>
</reference>
<reference evidence="1" key="3">
    <citation type="journal article" date="2017" name="Nature">
        <title>Genome sequence of the progenitor of the wheat D genome Aegilops tauschii.</title>
        <authorList>
            <person name="Luo M.C."/>
            <person name="Gu Y.Q."/>
            <person name="Puiu D."/>
            <person name="Wang H."/>
            <person name="Twardziok S.O."/>
            <person name="Deal K.R."/>
            <person name="Huo N."/>
            <person name="Zhu T."/>
            <person name="Wang L."/>
            <person name="Wang Y."/>
            <person name="McGuire P.E."/>
            <person name="Liu S."/>
            <person name="Long H."/>
            <person name="Ramasamy R.K."/>
            <person name="Rodriguez J.C."/>
            <person name="Van S.L."/>
            <person name="Yuan L."/>
            <person name="Wang Z."/>
            <person name="Xia Z."/>
            <person name="Xiao L."/>
            <person name="Anderson O.D."/>
            <person name="Ouyang S."/>
            <person name="Liang Y."/>
            <person name="Zimin A.V."/>
            <person name="Pertea G."/>
            <person name="Qi P."/>
            <person name="Bennetzen J.L."/>
            <person name="Dai X."/>
            <person name="Dawson M.W."/>
            <person name="Muller H.G."/>
            <person name="Kugler K."/>
            <person name="Rivarola-Duarte L."/>
            <person name="Spannagl M."/>
            <person name="Mayer K.F.X."/>
            <person name="Lu F.H."/>
            <person name="Bevan M.W."/>
            <person name="Leroy P."/>
            <person name="Li P."/>
            <person name="You F.M."/>
            <person name="Sun Q."/>
            <person name="Liu Z."/>
            <person name="Lyons E."/>
            <person name="Wicker T."/>
            <person name="Salzberg S.L."/>
            <person name="Devos K.M."/>
            <person name="Dvorak J."/>
        </authorList>
    </citation>
    <scope>NUCLEOTIDE SEQUENCE [LARGE SCALE GENOMIC DNA]</scope>
    <source>
        <strain evidence="1">cv. AL8/78</strain>
    </source>
</reference>
<dbReference type="AlphaFoldDB" id="A0A452ZYG1"/>